<dbReference type="InterPro" id="IPR024747">
    <property type="entry name" value="Pyridox_Oxase-rel"/>
</dbReference>
<dbReference type="Pfam" id="PF12900">
    <property type="entry name" value="Pyridox_ox_2"/>
    <property type="match status" value="1"/>
</dbReference>
<evidence type="ECO:0000313" key="1">
    <source>
        <dbReference type="EMBL" id="MFD1597446.1"/>
    </source>
</evidence>
<dbReference type="Gene3D" id="2.30.110.10">
    <property type="entry name" value="Electron Transport, Fmn-binding Protein, Chain A"/>
    <property type="match status" value="1"/>
</dbReference>
<name>A0ABD6CJK0_9EURY</name>
<dbReference type="EMBL" id="JBHUDK010000002">
    <property type="protein sequence ID" value="MFD1597446.1"/>
    <property type="molecule type" value="Genomic_DNA"/>
</dbReference>
<gene>
    <name evidence="1" type="ORF">ACFSBX_00460</name>
</gene>
<dbReference type="InterPro" id="IPR012349">
    <property type="entry name" value="Split_barrel_FMN-bd"/>
</dbReference>
<protein>
    <submittedName>
        <fullName evidence="1">Pyridoxamine 5'-phosphate oxidase family protein</fullName>
    </submittedName>
</protein>
<dbReference type="SUPFAM" id="SSF50475">
    <property type="entry name" value="FMN-binding split barrel"/>
    <property type="match status" value="1"/>
</dbReference>
<comment type="caution">
    <text evidence="1">The sequence shown here is derived from an EMBL/GenBank/DDBJ whole genome shotgun (WGS) entry which is preliminary data.</text>
</comment>
<dbReference type="AlphaFoldDB" id="A0ABD6CJK0"/>
<reference evidence="1 2" key="1">
    <citation type="journal article" date="2019" name="Int. J. Syst. Evol. Microbiol.">
        <title>The Global Catalogue of Microorganisms (GCM) 10K type strain sequencing project: providing services to taxonomists for standard genome sequencing and annotation.</title>
        <authorList>
            <consortium name="The Broad Institute Genomics Platform"/>
            <consortium name="The Broad Institute Genome Sequencing Center for Infectious Disease"/>
            <person name="Wu L."/>
            <person name="Ma J."/>
        </authorList>
    </citation>
    <scope>NUCLEOTIDE SEQUENCE [LARGE SCALE GENOMIC DNA]</scope>
    <source>
        <strain evidence="1 2">CGMCC 1.12121</strain>
    </source>
</reference>
<sequence>MTSGAYGIEMSDGDVAEFLTRQGHGVLSFGGDVPYGLPISFGYDVLHNRCVFQLVFHEGSEKRARLDDSSHVSLVSYEWNGPDDWRSVVITGTLAPIEDTDSAALDASEVFAEYASVAGLSVFDRPSAELDPEWYELQIDELNGRHSPTSGSGSTK</sequence>
<evidence type="ECO:0000313" key="2">
    <source>
        <dbReference type="Proteomes" id="UP001597085"/>
    </source>
</evidence>
<dbReference type="RefSeq" id="WP_256421672.1">
    <property type="nucleotide sequence ID" value="NZ_JANHDI010000008.1"/>
</dbReference>
<accession>A0ABD6CJK0</accession>
<organism evidence="1 2">
    <name type="scientific">Halobellus rarus</name>
    <dbReference type="NCBI Taxonomy" id="1126237"/>
    <lineage>
        <taxon>Archaea</taxon>
        <taxon>Methanobacteriati</taxon>
        <taxon>Methanobacteriota</taxon>
        <taxon>Stenosarchaea group</taxon>
        <taxon>Halobacteria</taxon>
        <taxon>Halobacteriales</taxon>
        <taxon>Haloferacaceae</taxon>
        <taxon>Halobellus</taxon>
    </lineage>
</organism>
<dbReference type="Proteomes" id="UP001597085">
    <property type="component" value="Unassembled WGS sequence"/>
</dbReference>
<proteinExistence type="predicted"/>
<keyword evidence="2" id="KW-1185">Reference proteome</keyword>